<organism evidence="7 8">
    <name type="scientific">Pollutimonas nitritireducens</name>
    <dbReference type="NCBI Taxonomy" id="2045209"/>
    <lineage>
        <taxon>Bacteria</taxon>
        <taxon>Pseudomonadati</taxon>
        <taxon>Pseudomonadota</taxon>
        <taxon>Betaproteobacteria</taxon>
        <taxon>Burkholderiales</taxon>
        <taxon>Alcaligenaceae</taxon>
        <taxon>Pollutimonas</taxon>
    </lineage>
</organism>
<sequence length="557" mass="61047">MNDQYSVLYPTYHWFVPSQFNIAQACVHRWAENPQEGRRIAIYHETEVGQREIWTYSRLSETTNKLSNGLVKMGVQPGARVAVIMGQRPEAVAAYMAVFSVGAIAVPLQTLIGADGLATRLRDADARVAIVDATTAPDLLQAQAQCATLSQIVALGFEHETVIPWRSLLARQPSEFKSIATKSDTAALLLYTAGTAGAPKGALLAHGSLIGTLPGFVAAQNWYPLKGDVFWSPTEWARGTGLMNALLPPLYFGQSLVGTLGDFSPTRCLEVMERYRVTNAFLLPKAIKLIMHHIPAPRDRYQLALRAIMASGESLDAGAFEWCRKALGVTPNEVFGQTEMNAVIGNSHKKWPAKPGSIGRPYPGHQVTVLDSRGERCAVGAVGEIALNRYDIHKHPDPALFLGYWRNETATQSKFSGDWCLTGDLASIDEDGYLWYAGRSDDSFRSSGHRIGPGEIENCLLGHSAVSSAAVVPKPDSHRGALVKAYVVLRNCAKGLDAQVLQKELQEHVRTRLASYQTPREIEFVDTLPLTNTGNIRRHILRAREQQRSATVAAARK</sequence>
<dbReference type="InterPro" id="IPR045851">
    <property type="entry name" value="AMP-bd_C_sf"/>
</dbReference>
<feature type="domain" description="AMP-dependent synthetase/ligase" evidence="5">
    <location>
        <begin position="36"/>
        <end position="390"/>
    </location>
</feature>
<gene>
    <name evidence="7" type="ORF">CR155_10110</name>
</gene>
<protein>
    <submittedName>
        <fullName evidence="7">AMP-binding protein</fullName>
    </submittedName>
</protein>
<accession>A0A2N4UFL4</accession>
<reference evidence="7 8" key="1">
    <citation type="submission" date="2017-10" db="EMBL/GenBank/DDBJ databases">
        <title>Two draft genome sequences of Pusillimonas sp. strains isolated from a nitrate- and radionuclide-contaminated groundwater in Russia.</title>
        <authorList>
            <person name="Grouzdev D.S."/>
            <person name="Tourova T.P."/>
            <person name="Goeva M.A."/>
            <person name="Babich T.L."/>
            <person name="Sokolova D.S."/>
            <person name="Abdullin R."/>
            <person name="Poltaraus A.B."/>
            <person name="Toshchakov S.V."/>
            <person name="Nazina T.N."/>
        </authorList>
    </citation>
    <scope>NUCLEOTIDE SEQUENCE [LARGE SCALE GENOMIC DNA]</scope>
    <source>
        <strain evidence="7 8">JR1/69-2-13</strain>
    </source>
</reference>
<keyword evidence="8" id="KW-1185">Reference proteome</keyword>
<dbReference type="PANTHER" id="PTHR43605">
    <property type="entry name" value="ACYL-COENZYME A SYNTHETASE"/>
    <property type="match status" value="1"/>
</dbReference>
<dbReference type="GO" id="GO:0015645">
    <property type="term" value="F:fatty acid ligase activity"/>
    <property type="evidence" value="ECO:0007669"/>
    <property type="project" value="TreeGrafter"/>
</dbReference>
<dbReference type="InterPro" id="IPR025110">
    <property type="entry name" value="AMP-bd_C"/>
</dbReference>
<dbReference type="GO" id="GO:0004321">
    <property type="term" value="F:fatty-acyl-CoA synthase activity"/>
    <property type="evidence" value="ECO:0007669"/>
    <property type="project" value="TreeGrafter"/>
</dbReference>
<comment type="similarity">
    <text evidence="1">Belongs to the ATP-dependent AMP-binding enzyme family.</text>
</comment>
<dbReference type="RefSeq" id="WP_102069918.1">
    <property type="nucleotide sequence ID" value="NZ_PDNV01000006.1"/>
</dbReference>
<dbReference type="OrthoDB" id="9766486at2"/>
<feature type="domain" description="AMP-binding enzyme C-terminal" evidence="6">
    <location>
        <begin position="455"/>
        <end position="534"/>
    </location>
</feature>
<evidence type="ECO:0000256" key="1">
    <source>
        <dbReference type="ARBA" id="ARBA00006432"/>
    </source>
</evidence>
<evidence type="ECO:0000259" key="6">
    <source>
        <dbReference type="Pfam" id="PF13193"/>
    </source>
</evidence>
<dbReference type="GO" id="GO:0006637">
    <property type="term" value="P:acyl-CoA metabolic process"/>
    <property type="evidence" value="ECO:0007669"/>
    <property type="project" value="TreeGrafter"/>
</dbReference>
<dbReference type="GO" id="GO:0016405">
    <property type="term" value="F:CoA-ligase activity"/>
    <property type="evidence" value="ECO:0007669"/>
    <property type="project" value="UniProtKB-ARBA"/>
</dbReference>
<comment type="caution">
    <text evidence="7">The sequence shown here is derived from an EMBL/GenBank/DDBJ whole genome shotgun (WGS) entry which is preliminary data.</text>
</comment>
<dbReference type="GO" id="GO:0006633">
    <property type="term" value="P:fatty acid biosynthetic process"/>
    <property type="evidence" value="ECO:0007669"/>
    <property type="project" value="TreeGrafter"/>
</dbReference>
<dbReference type="Pfam" id="PF00501">
    <property type="entry name" value="AMP-binding"/>
    <property type="match status" value="1"/>
</dbReference>
<dbReference type="Proteomes" id="UP000234328">
    <property type="component" value="Unassembled WGS sequence"/>
</dbReference>
<dbReference type="Pfam" id="PF13193">
    <property type="entry name" value="AMP-binding_C"/>
    <property type="match status" value="1"/>
</dbReference>
<dbReference type="Gene3D" id="3.40.50.12780">
    <property type="entry name" value="N-terminal domain of ligase-like"/>
    <property type="match status" value="1"/>
</dbReference>
<dbReference type="Gene3D" id="3.30.300.30">
    <property type="match status" value="1"/>
</dbReference>
<evidence type="ECO:0000313" key="8">
    <source>
        <dbReference type="Proteomes" id="UP000234328"/>
    </source>
</evidence>
<evidence type="ECO:0000256" key="4">
    <source>
        <dbReference type="ARBA" id="ARBA00022840"/>
    </source>
</evidence>
<evidence type="ECO:0000259" key="5">
    <source>
        <dbReference type="Pfam" id="PF00501"/>
    </source>
</evidence>
<dbReference type="GO" id="GO:0005524">
    <property type="term" value="F:ATP binding"/>
    <property type="evidence" value="ECO:0007669"/>
    <property type="project" value="UniProtKB-KW"/>
</dbReference>
<dbReference type="InterPro" id="IPR051087">
    <property type="entry name" value="Mitochondrial_ACSM"/>
</dbReference>
<evidence type="ECO:0000256" key="2">
    <source>
        <dbReference type="ARBA" id="ARBA00022598"/>
    </source>
</evidence>
<keyword evidence="2" id="KW-0436">Ligase</keyword>
<dbReference type="SUPFAM" id="SSF56801">
    <property type="entry name" value="Acetyl-CoA synthetase-like"/>
    <property type="match status" value="1"/>
</dbReference>
<dbReference type="PANTHER" id="PTHR43605:SF10">
    <property type="entry name" value="ACYL-COA SYNTHETASE MEDIUM CHAIN FAMILY MEMBER 3"/>
    <property type="match status" value="1"/>
</dbReference>
<dbReference type="InterPro" id="IPR000873">
    <property type="entry name" value="AMP-dep_synth/lig_dom"/>
</dbReference>
<dbReference type="InterPro" id="IPR042099">
    <property type="entry name" value="ANL_N_sf"/>
</dbReference>
<dbReference type="AlphaFoldDB" id="A0A2N4UFL4"/>
<evidence type="ECO:0000256" key="3">
    <source>
        <dbReference type="ARBA" id="ARBA00022741"/>
    </source>
</evidence>
<proteinExistence type="inferred from homology"/>
<keyword evidence="3" id="KW-0547">Nucleotide-binding</keyword>
<evidence type="ECO:0000313" key="7">
    <source>
        <dbReference type="EMBL" id="PLC53796.1"/>
    </source>
</evidence>
<name>A0A2N4UFL4_9BURK</name>
<dbReference type="EMBL" id="PDNV01000006">
    <property type="protein sequence ID" value="PLC53796.1"/>
    <property type="molecule type" value="Genomic_DNA"/>
</dbReference>
<keyword evidence="4" id="KW-0067">ATP-binding</keyword>